<evidence type="ECO:0000256" key="1">
    <source>
        <dbReference type="SAM" id="MobiDB-lite"/>
    </source>
</evidence>
<protein>
    <recommendedName>
        <fullName evidence="4">Benzoate transporter</fullName>
    </recommendedName>
</protein>
<sequence length="653" mass="67519">MALPHLLTRSLVTVGALTGMGAAFLVGTSYGGAPSSGPAAPAAPPGDASPAAYTGSGLSLSDGCDELLDHYVDRGLDLVGAYGWGQGGPVYYATSSDAAGATAGTPMDSAETSGLAARGPAPVRATNEESGTNVQETGVDEPDVVKTDGTTLVRIQDGELVTYDLSGPEVQRLASVDVPGTAGPGTELLLSGETVVVLAQQTDRLGETTTDLTTFDVSTPAAPEQTHTATYTGSLLGARLHDGVVRLVVERGLPALDFEQPGRRTSDREATEANRDLVRGTSIGDWLPTVSYDGGPEQPLLECDRVAVPDGDDAGLGAVAVVGFDANAPQAPSTTGLAVETGVVYASADQLYLATYPSFGGPAIDCWGCLDPVRLQGGGVVDRLVPDWIAGGPEDAATHLYAFDLDGIDTTFAASGEVAGTLRDRWSMDAADGVLRVAVGPGSTGDDANSVVTFRQQGNDLVESGRLDDLGRGEQIQSVRWFDTLAIVVTFRQVDPLYAVDLTDPARPTLMGALKVPGFSAYLHPLGERRLLGVGEGPQGGGWGAQAGLFDVTDLTRPEQLDTVQYGAGSTALAGQDPRQLTWLPDDRTVLSVVTDRRYRAEVSVLTVGDGQLAGRTVPLPDDGDPTQVRLVPLSDGRVVLVTGSGASFFDVA</sequence>
<evidence type="ECO:0008006" key="4">
    <source>
        <dbReference type="Google" id="ProtNLM"/>
    </source>
</evidence>
<accession>A0A6G6W8A3</accession>
<reference evidence="2 3" key="1">
    <citation type="submission" date="2020-02" db="EMBL/GenBank/DDBJ databases">
        <title>Full genome sequence of Nocardioides sp. R-3366.</title>
        <authorList>
            <person name="Im W.-T."/>
        </authorList>
    </citation>
    <scope>NUCLEOTIDE SEQUENCE [LARGE SCALE GENOMIC DNA]</scope>
    <source>
        <strain evidence="2 3">R-3366</strain>
    </source>
</reference>
<evidence type="ECO:0000313" key="3">
    <source>
        <dbReference type="Proteomes" id="UP000502996"/>
    </source>
</evidence>
<dbReference type="Proteomes" id="UP000502996">
    <property type="component" value="Chromosome"/>
</dbReference>
<organism evidence="2 3">
    <name type="scientific">Nocardioides anomalus</name>
    <dbReference type="NCBI Taxonomy" id="2712223"/>
    <lineage>
        <taxon>Bacteria</taxon>
        <taxon>Bacillati</taxon>
        <taxon>Actinomycetota</taxon>
        <taxon>Actinomycetes</taxon>
        <taxon>Propionibacteriales</taxon>
        <taxon>Nocardioidaceae</taxon>
        <taxon>Nocardioides</taxon>
    </lineage>
</organism>
<evidence type="ECO:0000313" key="2">
    <source>
        <dbReference type="EMBL" id="QIG41454.1"/>
    </source>
</evidence>
<dbReference type="EMBL" id="CP049257">
    <property type="protein sequence ID" value="QIG41454.1"/>
    <property type="molecule type" value="Genomic_DNA"/>
</dbReference>
<keyword evidence="3" id="KW-1185">Reference proteome</keyword>
<name>A0A6G6W8A3_9ACTN</name>
<dbReference type="InterPro" id="IPR019198">
    <property type="entry name" value="Beta_propeller_containing"/>
</dbReference>
<dbReference type="Pfam" id="PF09826">
    <property type="entry name" value="Beta_propel"/>
    <property type="match status" value="1"/>
</dbReference>
<proteinExistence type="predicted"/>
<feature type="region of interest" description="Disordered" evidence="1">
    <location>
        <begin position="99"/>
        <end position="141"/>
    </location>
</feature>
<dbReference type="RefSeq" id="WP_165227810.1">
    <property type="nucleotide sequence ID" value="NZ_CP049257.1"/>
</dbReference>
<dbReference type="KEGG" id="nano:G5V58_00510"/>
<dbReference type="AlphaFoldDB" id="A0A6G6W8A3"/>
<gene>
    <name evidence="2" type="ORF">G5V58_00510</name>
</gene>